<name>A0ABS5CK43_9BACL</name>
<dbReference type="PANTHER" id="PTHR42988:SF2">
    <property type="entry name" value="CYCLIC NUCLEOTIDE PHOSPHODIESTERASE CBUA0032-RELATED"/>
    <property type="match status" value="1"/>
</dbReference>
<evidence type="ECO:0000256" key="2">
    <source>
        <dbReference type="ARBA" id="ARBA00022801"/>
    </source>
</evidence>
<dbReference type="InterPro" id="IPR004843">
    <property type="entry name" value="Calcineurin-like_PHP"/>
</dbReference>
<dbReference type="Proteomes" id="UP000673394">
    <property type="component" value="Unassembled WGS sequence"/>
</dbReference>
<evidence type="ECO:0000256" key="1">
    <source>
        <dbReference type="ARBA" id="ARBA00022723"/>
    </source>
</evidence>
<accession>A0ABS5CK43</accession>
<reference evidence="6 7" key="1">
    <citation type="submission" date="2021-04" db="EMBL/GenBank/DDBJ databases">
        <title>Paenibacillus sp. DLE-14 whole genome sequence.</title>
        <authorList>
            <person name="Ham Y.J."/>
        </authorList>
    </citation>
    <scope>NUCLEOTIDE SEQUENCE [LARGE SCALE GENOMIC DNA]</scope>
    <source>
        <strain evidence="6 7">DLE-14</strain>
    </source>
</reference>
<dbReference type="PANTHER" id="PTHR42988">
    <property type="entry name" value="PHOSPHOHYDROLASE"/>
    <property type="match status" value="1"/>
</dbReference>
<evidence type="ECO:0000256" key="4">
    <source>
        <dbReference type="ARBA" id="ARBA00025742"/>
    </source>
</evidence>
<organism evidence="6 7">
    <name type="scientific">Paenibacillus lignilyticus</name>
    <dbReference type="NCBI Taxonomy" id="1172615"/>
    <lineage>
        <taxon>Bacteria</taxon>
        <taxon>Bacillati</taxon>
        <taxon>Bacillota</taxon>
        <taxon>Bacilli</taxon>
        <taxon>Bacillales</taxon>
        <taxon>Paenibacillaceae</taxon>
        <taxon>Paenibacillus</taxon>
    </lineage>
</organism>
<sequence>MKLLLMGDLHYHEIDMTIPGLPEARTAFYQTLLEQFLNTDADLHISLGDLTNFGSAVELQEVYDLLWHEKRNFVHVLGNHDLYSQTREQVLEITGQERYHAIDTDAATLVFLDTAREMNTADWSGWMDEEQLQWLEYCVEKSGTKPLLVFGHHPVYQTTTRSEMDKGSIHPSIDMWRILNRKQGTGVYFNGHTHVNSIVAQNNWTFVQLSAALDQPGFRVVELEDEQIRISTIDVMYLEEHAAILYQHISHYGHNPNARGLDTDRQHNIPLATVTATAEQSQ</sequence>
<dbReference type="Gene3D" id="3.60.21.10">
    <property type="match status" value="1"/>
</dbReference>
<evidence type="ECO:0000313" key="7">
    <source>
        <dbReference type="Proteomes" id="UP000673394"/>
    </source>
</evidence>
<keyword evidence="7" id="KW-1185">Reference proteome</keyword>
<keyword evidence="2" id="KW-0378">Hydrolase</keyword>
<dbReference type="RefSeq" id="WP_210663253.1">
    <property type="nucleotide sequence ID" value="NZ_JAGKSP010000016.1"/>
</dbReference>
<comment type="caution">
    <text evidence="6">The sequence shown here is derived from an EMBL/GenBank/DDBJ whole genome shotgun (WGS) entry which is preliminary data.</text>
</comment>
<keyword evidence="1" id="KW-0479">Metal-binding</keyword>
<evidence type="ECO:0000259" key="5">
    <source>
        <dbReference type="Pfam" id="PF00149"/>
    </source>
</evidence>
<evidence type="ECO:0000256" key="3">
    <source>
        <dbReference type="ARBA" id="ARBA00023004"/>
    </source>
</evidence>
<proteinExistence type="inferred from homology"/>
<protein>
    <submittedName>
        <fullName evidence="6">Metallophosphoesterase</fullName>
    </submittedName>
</protein>
<dbReference type="InterPro" id="IPR050884">
    <property type="entry name" value="CNP_phosphodiesterase-III"/>
</dbReference>
<dbReference type="EMBL" id="JAGKSP010000016">
    <property type="protein sequence ID" value="MBP3966240.1"/>
    <property type="molecule type" value="Genomic_DNA"/>
</dbReference>
<dbReference type="SUPFAM" id="SSF56300">
    <property type="entry name" value="Metallo-dependent phosphatases"/>
    <property type="match status" value="1"/>
</dbReference>
<evidence type="ECO:0000313" key="6">
    <source>
        <dbReference type="EMBL" id="MBP3966240.1"/>
    </source>
</evidence>
<feature type="domain" description="Calcineurin-like phosphoesterase" evidence="5">
    <location>
        <begin position="1"/>
        <end position="195"/>
    </location>
</feature>
<gene>
    <name evidence="6" type="ORF">I8J30_26405</name>
</gene>
<dbReference type="InterPro" id="IPR029052">
    <property type="entry name" value="Metallo-depent_PP-like"/>
</dbReference>
<comment type="similarity">
    <text evidence="4">Belongs to the cyclic nucleotide phosphodiesterase class-III family.</text>
</comment>
<keyword evidence="3" id="KW-0408">Iron</keyword>
<dbReference type="Pfam" id="PF00149">
    <property type="entry name" value="Metallophos"/>
    <property type="match status" value="1"/>
</dbReference>